<evidence type="ECO:0000259" key="2">
    <source>
        <dbReference type="SMART" id="SM00885"/>
    </source>
</evidence>
<feature type="non-terminal residue" evidence="3">
    <location>
        <position position="237"/>
    </location>
</feature>
<proteinExistence type="predicted"/>
<protein>
    <recommendedName>
        <fullName evidence="2">Bacteriophage/plasmid primase P4 C-terminal domain-containing protein</fullName>
    </recommendedName>
</protein>
<dbReference type="InterPro" id="IPR014818">
    <property type="entry name" value="Phage/plasmid_primase_P4_C"/>
</dbReference>
<dbReference type="GO" id="GO:0016787">
    <property type="term" value="F:hydrolase activity"/>
    <property type="evidence" value="ECO:0007669"/>
    <property type="project" value="UniProtKB-KW"/>
</dbReference>
<keyword evidence="1" id="KW-0378">Hydrolase</keyword>
<name>A0A382YJZ4_9ZZZZ</name>
<feature type="domain" description="Bacteriophage/plasmid primase P4 C-terminal" evidence="2">
    <location>
        <begin position="26"/>
        <end position="165"/>
    </location>
</feature>
<evidence type="ECO:0000256" key="1">
    <source>
        <dbReference type="ARBA" id="ARBA00022801"/>
    </source>
</evidence>
<dbReference type="EMBL" id="UINC01176264">
    <property type="protein sequence ID" value="SVD83311.1"/>
    <property type="molecule type" value="Genomic_DNA"/>
</dbReference>
<reference evidence="3" key="1">
    <citation type="submission" date="2018-05" db="EMBL/GenBank/DDBJ databases">
        <authorList>
            <person name="Lanie J.A."/>
            <person name="Ng W.-L."/>
            <person name="Kazmierczak K.M."/>
            <person name="Andrzejewski T.M."/>
            <person name="Davidsen T.M."/>
            <person name="Wayne K.J."/>
            <person name="Tettelin H."/>
            <person name="Glass J.I."/>
            <person name="Rusch D."/>
            <person name="Podicherti R."/>
            <person name="Tsui H.-C.T."/>
            <person name="Winkler M.E."/>
        </authorList>
    </citation>
    <scope>NUCLEOTIDE SEQUENCE</scope>
</reference>
<dbReference type="AlphaFoldDB" id="A0A382YJZ4"/>
<accession>A0A382YJZ4</accession>
<dbReference type="SMART" id="SM00885">
    <property type="entry name" value="D5_N"/>
    <property type="match status" value="1"/>
</dbReference>
<dbReference type="Pfam" id="PF08706">
    <property type="entry name" value="D5_N"/>
    <property type="match status" value="1"/>
</dbReference>
<dbReference type="InterPro" id="IPR051620">
    <property type="entry name" value="ORF904-like_C"/>
</dbReference>
<gene>
    <name evidence="3" type="ORF">METZ01_LOCUS436165</name>
</gene>
<organism evidence="3">
    <name type="scientific">marine metagenome</name>
    <dbReference type="NCBI Taxonomy" id="408172"/>
    <lineage>
        <taxon>unclassified sequences</taxon>
        <taxon>metagenomes</taxon>
        <taxon>ecological metagenomes</taxon>
    </lineage>
</organism>
<evidence type="ECO:0000313" key="3">
    <source>
        <dbReference type="EMBL" id="SVD83311.1"/>
    </source>
</evidence>
<dbReference type="PANTHER" id="PTHR35372:SF2">
    <property type="entry name" value="SF3 HELICASE DOMAIN-CONTAINING PROTEIN"/>
    <property type="match status" value="1"/>
</dbReference>
<sequence length="237" mass="26701">MNSGDSNQSNEITEALLQNLTHDNFALAFATENQHKLIYVPQIKKWHIWSGDRGVWVEDDKGYVIDELRKFCRRYNRDGKKTLGKRSFIDDVEKLCRADQHHFVVNMDLLNGNSNVLNTRAGIVNLRAGVIAPHDPLSYCTKSSPFRPSTEHDNVFLRFLSDITLGDAELQEFLQISLGSFLSGALEEHAIYFWIGNGRNGKNTLGDLVMDVMGSYAKKIPSSVLLKYGSEHPTSIA</sequence>
<dbReference type="PANTHER" id="PTHR35372">
    <property type="entry name" value="ATP BINDING PROTEIN-RELATED"/>
    <property type="match status" value="1"/>
</dbReference>